<dbReference type="Gene3D" id="2.40.50.230">
    <property type="entry name" value="Gp5 N-terminal domain"/>
    <property type="match status" value="1"/>
</dbReference>
<organism evidence="2 3">
    <name type="scientific">Nostoc parmelioides FACHB-3921</name>
    <dbReference type="NCBI Taxonomy" id="2692909"/>
    <lineage>
        <taxon>Bacteria</taxon>
        <taxon>Bacillati</taxon>
        <taxon>Cyanobacteriota</taxon>
        <taxon>Cyanophyceae</taxon>
        <taxon>Nostocales</taxon>
        <taxon>Nostocaceae</taxon>
        <taxon>Nostoc</taxon>
    </lineage>
</organism>
<dbReference type="SUPFAM" id="SSF69349">
    <property type="entry name" value="Phage fibre proteins"/>
    <property type="match status" value="1"/>
</dbReference>
<dbReference type="InterPro" id="IPR037026">
    <property type="entry name" value="Vgr_OB-fold_dom_sf"/>
</dbReference>
<dbReference type="EMBL" id="JACJQL010000014">
    <property type="protein sequence ID" value="MBD2251980.1"/>
    <property type="molecule type" value="Genomic_DNA"/>
</dbReference>
<evidence type="ECO:0000313" key="2">
    <source>
        <dbReference type="EMBL" id="MBD2251980.1"/>
    </source>
</evidence>
<dbReference type="Proteomes" id="UP000621307">
    <property type="component" value="Unassembled WGS sequence"/>
</dbReference>
<reference evidence="2 3" key="1">
    <citation type="journal article" date="2020" name="ISME J.">
        <title>Comparative genomics reveals insights into cyanobacterial evolution and habitat adaptation.</title>
        <authorList>
            <person name="Chen M.Y."/>
            <person name="Teng W.K."/>
            <person name="Zhao L."/>
            <person name="Hu C.X."/>
            <person name="Zhou Y.K."/>
            <person name="Han B.P."/>
            <person name="Song L.R."/>
            <person name="Shu W.S."/>
        </authorList>
    </citation>
    <scope>NUCLEOTIDE SEQUENCE [LARGE SCALE GENOMIC DNA]</scope>
    <source>
        <strain evidence="2 3">FACHB-3921</strain>
    </source>
</reference>
<protein>
    <submittedName>
        <fullName evidence="2">Phage tail protein</fullName>
    </submittedName>
</protein>
<dbReference type="SUPFAM" id="SSF69255">
    <property type="entry name" value="gp5 N-terminal domain-like"/>
    <property type="match status" value="1"/>
</dbReference>
<feature type="domain" description="Gp5/Type VI secretion system Vgr protein OB-fold" evidence="1">
    <location>
        <begin position="21"/>
        <end position="94"/>
    </location>
</feature>
<proteinExistence type="predicted"/>
<dbReference type="InterPro" id="IPR006531">
    <property type="entry name" value="Gp5/Vgr_OB"/>
</dbReference>
<evidence type="ECO:0000259" key="1">
    <source>
        <dbReference type="Pfam" id="PF04717"/>
    </source>
</evidence>
<dbReference type="RefSeq" id="WP_190567609.1">
    <property type="nucleotide sequence ID" value="NZ_JACJQL010000014.1"/>
</dbReference>
<sequence>MMGMALLAEEDQRDRLYGVMIGIVTNNQDPENMGRVKLKFPWLSDRDESYWARVVTPMAGAGRGLYFLPEVEDEVLVAFEHGQVEFPYVLGALWNGVDKPPIDNKNGKNNQRLIKSRSGHTILLDDTDGVEKVIIRDRTSKNEIVIDSSQNAIAVNSEKNITLNTKGTITLKTSGGDLVINCKNLKIQAQETVDIQAQTQCKVQANTAMALKCLAGVKINDGALEVL</sequence>
<name>A0ABR8BGG9_9NOSO</name>
<keyword evidence="3" id="KW-1185">Reference proteome</keyword>
<comment type="caution">
    <text evidence="2">The sequence shown here is derived from an EMBL/GenBank/DDBJ whole genome shotgun (WGS) entry which is preliminary data.</text>
</comment>
<gene>
    <name evidence="2" type="ORF">H6G14_11805</name>
</gene>
<evidence type="ECO:0000313" key="3">
    <source>
        <dbReference type="Proteomes" id="UP000621307"/>
    </source>
</evidence>
<dbReference type="Pfam" id="PF04717">
    <property type="entry name" value="Phage_base_V"/>
    <property type="match status" value="1"/>
</dbReference>
<accession>A0ABR8BGG9</accession>